<feature type="transmembrane region" description="Helical" evidence="2">
    <location>
        <begin position="302"/>
        <end position="323"/>
    </location>
</feature>
<feature type="transmembrane region" description="Helical" evidence="2">
    <location>
        <begin position="207"/>
        <end position="228"/>
    </location>
</feature>
<dbReference type="OrthoDB" id="5362731at2"/>
<organism evidence="3 4">
    <name type="scientific">Helicobacter japonicus</name>
    <dbReference type="NCBI Taxonomy" id="425400"/>
    <lineage>
        <taxon>Bacteria</taxon>
        <taxon>Pseudomonadati</taxon>
        <taxon>Campylobacterota</taxon>
        <taxon>Epsilonproteobacteria</taxon>
        <taxon>Campylobacterales</taxon>
        <taxon>Helicobacteraceae</taxon>
        <taxon>Helicobacter</taxon>
    </lineage>
</organism>
<keyword evidence="4" id="KW-1185">Reference proteome</keyword>
<dbReference type="STRING" id="425400.LS65_06385"/>
<proteinExistence type="predicted"/>
<accession>A0A4U8TQN2</accession>
<protein>
    <recommendedName>
        <fullName evidence="5">Glycosyltransferase RgtA/B/C/D-like domain-containing protein</fullName>
    </recommendedName>
</protein>
<sequence>MFKRIWTRYKDSNFRTNVIFCLILGINLCFLFLACGDMSIHHKEAAGLFYSDDLAFVLARYSIALFGQNDYALRAPFILIHACNMFLFYKISRIYLKKPRDALVVVMIYALLPGIIFSALFVIKSGLIICVTLLCCYFQLKNQKIMLYAVMLVAVFLDGSFAILFFALFFFALKNKNVFGMSLSLLFFALNMYLFGLDISGVPRNHFLSNLGQMMFFFSPLLLLYYCYTLVNALRKQNNILVSIGATSMFFVILLSIRQNVDLESLFPMSVVALPVAIRQFFSDMRIRLSPFRTNYVRRFAVIFTLLLIQSFVLYYNKILYLFGIEQHFASSYYISKDIARELHQRGIESVGVGNDKLALTLRFYGIEQATTPYLLPIKNLNEHYENEIPIVYLGKKVASFVLLPTKQSSPITTTQARLKQKSKDSKKPRESPIPPTQNTHTP</sequence>
<keyword evidence="2" id="KW-1133">Transmembrane helix</keyword>
<feature type="region of interest" description="Disordered" evidence="1">
    <location>
        <begin position="412"/>
        <end position="443"/>
    </location>
</feature>
<keyword evidence="2" id="KW-0472">Membrane</keyword>
<feature type="transmembrane region" description="Helical" evidence="2">
    <location>
        <begin position="12"/>
        <end position="34"/>
    </location>
</feature>
<evidence type="ECO:0008006" key="5">
    <source>
        <dbReference type="Google" id="ProtNLM"/>
    </source>
</evidence>
<evidence type="ECO:0000313" key="3">
    <source>
        <dbReference type="EMBL" id="TLE01248.1"/>
    </source>
</evidence>
<comment type="caution">
    <text evidence="3">The sequence shown here is derived from an EMBL/GenBank/DDBJ whole genome shotgun (WGS) entry which is preliminary data.</text>
</comment>
<dbReference type="RefSeq" id="WP_034362480.1">
    <property type="nucleotide sequence ID" value="NZ_CAJUDB010000005.1"/>
</dbReference>
<dbReference type="EMBL" id="JRMQ02000008">
    <property type="protein sequence ID" value="TLE01248.1"/>
    <property type="molecule type" value="Genomic_DNA"/>
</dbReference>
<reference evidence="3 4" key="1">
    <citation type="journal article" date="2014" name="Genome Announc.">
        <title>Draft genome sequences of eight enterohepatic helicobacter species isolated from both laboratory and wild rodents.</title>
        <authorList>
            <person name="Sheh A."/>
            <person name="Shen Z."/>
            <person name="Fox J.G."/>
        </authorList>
    </citation>
    <scope>NUCLEOTIDE SEQUENCE [LARGE SCALE GENOMIC DNA]</scope>
    <source>
        <strain evidence="3 4">MIT 01-6451</strain>
    </source>
</reference>
<gene>
    <name evidence="3" type="ORF">LS65_006440</name>
</gene>
<dbReference type="AlphaFoldDB" id="A0A4U8TQN2"/>
<evidence type="ECO:0000313" key="4">
    <source>
        <dbReference type="Proteomes" id="UP000029707"/>
    </source>
</evidence>
<dbReference type="PROSITE" id="PS51257">
    <property type="entry name" value="PROKAR_LIPOPROTEIN"/>
    <property type="match status" value="1"/>
</dbReference>
<feature type="compositionally biased region" description="Basic and acidic residues" evidence="1">
    <location>
        <begin position="422"/>
        <end position="431"/>
    </location>
</feature>
<keyword evidence="2" id="KW-0812">Transmembrane</keyword>
<feature type="transmembrane region" description="Helical" evidence="2">
    <location>
        <begin position="178"/>
        <end position="195"/>
    </location>
</feature>
<evidence type="ECO:0000256" key="1">
    <source>
        <dbReference type="SAM" id="MobiDB-lite"/>
    </source>
</evidence>
<feature type="transmembrane region" description="Helical" evidence="2">
    <location>
        <begin position="71"/>
        <end position="89"/>
    </location>
</feature>
<evidence type="ECO:0000256" key="2">
    <source>
        <dbReference type="SAM" id="Phobius"/>
    </source>
</evidence>
<feature type="transmembrane region" description="Helical" evidence="2">
    <location>
        <begin position="146"/>
        <end position="171"/>
    </location>
</feature>
<feature type="transmembrane region" description="Helical" evidence="2">
    <location>
        <begin position="265"/>
        <end position="282"/>
    </location>
</feature>
<name>A0A4U8TQN2_9HELI</name>
<feature type="transmembrane region" description="Helical" evidence="2">
    <location>
        <begin position="240"/>
        <end position="259"/>
    </location>
</feature>
<dbReference type="Proteomes" id="UP000029707">
    <property type="component" value="Unassembled WGS sequence"/>
</dbReference>
<feature type="transmembrane region" description="Helical" evidence="2">
    <location>
        <begin position="110"/>
        <end position="140"/>
    </location>
</feature>